<feature type="region of interest" description="Disordered" evidence="4">
    <location>
        <begin position="383"/>
        <end position="403"/>
    </location>
</feature>
<evidence type="ECO:0000256" key="4">
    <source>
        <dbReference type="SAM" id="MobiDB-lite"/>
    </source>
</evidence>
<proteinExistence type="inferred from homology"/>
<sequence>MARCGRTRNLARSTSWCSTPTAICVQAGSHRATFCGAPMNSNSWLKLDTQDPRYQLPAELQAQDLRAARDCGWVEQMTPFIQHYAQPGDWVIDPFCGFGSTLVAASIAGRPALGVELDAQRVALTRARLDGLGLDAKRYPVWQGNLADAGTQERCRGGLGSVAGDVMPASSNTAQFVDSALPTQGVAASRIGLCLTNIPYFGCDPNEQGAPDQLYHARYYEPYLQGLRDVFNGIHAVLAPDAWCVVMVQNLRLGGRFVPLAWDVAKLLDERFVLHEERMLIYERGGEAVRDAVRESTRDPVHDAARPGLGGLSVTNRAHEYALVCRKQSRGLNINAGLDLLRALNQDGFAFVLYGSFADYLDHHAAASGQSITSLGDLLSMRESASAQRHRADPSAPREPNDIDLIVPPDEAELSRLMQRLERDGFRLESWNARVNAPVAIKALAYRYYFRARRVDQAGHAMQLDIAVAETQAVFDDQRMKRCSTTSLPH</sequence>
<dbReference type="AlphaFoldDB" id="A0A5C0AWC3"/>
<dbReference type="SUPFAM" id="SSF53335">
    <property type="entry name" value="S-adenosyl-L-methionine-dependent methyltransferases"/>
    <property type="match status" value="2"/>
</dbReference>
<protein>
    <recommendedName>
        <fullName evidence="3">Methyltransferase</fullName>
        <ecNumber evidence="3">2.1.1.-</ecNumber>
    </recommendedName>
</protein>
<dbReference type="KEGG" id="pacr:FXN63_12365"/>
<evidence type="ECO:0000256" key="1">
    <source>
        <dbReference type="ARBA" id="ARBA00022603"/>
    </source>
</evidence>
<dbReference type="GO" id="GO:0032259">
    <property type="term" value="P:methylation"/>
    <property type="evidence" value="ECO:0007669"/>
    <property type="project" value="UniProtKB-KW"/>
</dbReference>
<evidence type="ECO:0000259" key="5">
    <source>
        <dbReference type="Pfam" id="PF01555"/>
    </source>
</evidence>
<dbReference type="InterPro" id="IPR002941">
    <property type="entry name" value="DNA_methylase_N4/N6"/>
</dbReference>
<dbReference type="InterPro" id="IPR029063">
    <property type="entry name" value="SAM-dependent_MTases_sf"/>
</dbReference>
<accession>A0A5C0AWC3</accession>
<dbReference type="Gene3D" id="3.40.50.150">
    <property type="entry name" value="Vaccinia Virus protein VP39"/>
    <property type="match status" value="2"/>
</dbReference>
<gene>
    <name evidence="6" type="ORF">FXN63_12365</name>
</gene>
<keyword evidence="7" id="KW-1185">Reference proteome</keyword>
<dbReference type="Pfam" id="PF01555">
    <property type="entry name" value="N6_N4_Mtase"/>
    <property type="match status" value="1"/>
</dbReference>
<evidence type="ECO:0000313" key="6">
    <source>
        <dbReference type="EMBL" id="QEI06535.1"/>
    </source>
</evidence>
<name>A0A5C0AWC3_9BURK</name>
<organism evidence="6 7">
    <name type="scientific">Pigmentiphaga aceris</name>
    <dbReference type="NCBI Taxonomy" id="1940612"/>
    <lineage>
        <taxon>Bacteria</taxon>
        <taxon>Pseudomonadati</taxon>
        <taxon>Pseudomonadota</taxon>
        <taxon>Betaproteobacteria</taxon>
        <taxon>Burkholderiales</taxon>
        <taxon>Alcaligenaceae</taxon>
        <taxon>Pigmentiphaga</taxon>
    </lineage>
</organism>
<keyword evidence="1 6" id="KW-0489">Methyltransferase</keyword>
<dbReference type="GO" id="GO:0008170">
    <property type="term" value="F:N-methyltransferase activity"/>
    <property type="evidence" value="ECO:0007669"/>
    <property type="project" value="InterPro"/>
</dbReference>
<dbReference type="OrthoDB" id="9816288at2"/>
<reference evidence="6 7" key="1">
    <citation type="submission" date="2019-08" db="EMBL/GenBank/DDBJ databases">
        <title>Amphibian skin-associated Pigmentiphaga: genome sequence and occurrence across geography and hosts.</title>
        <authorList>
            <person name="Bletz M.C."/>
            <person name="Bunk B."/>
            <person name="Sproeer C."/>
            <person name="Biwer P."/>
            <person name="Reiter S."/>
            <person name="Rabemananjara F.C.E."/>
            <person name="Schulz S."/>
            <person name="Overmann J."/>
            <person name="Vences M."/>
        </authorList>
    </citation>
    <scope>NUCLEOTIDE SEQUENCE [LARGE SCALE GENOMIC DNA]</scope>
    <source>
        <strain evidence="6 7">Mada1488</strain>
    </source>
</reference>
<evidence type="ECO:0000256" key="3">
    <source>
        <dbReference type="RuleBase" id="RU362026"/>
    </source>
</evidence>
<evidence type="ECO:0000256" key="2">
    <source>
        <dbReference type="ARBA" id="ARBA00022679"/>
    </source>
</evidence>
<feature type="domain" description="DNA methylase N-4/N-6" evidence="5">
    <location>
        <begin position="77"/>
        <end position="124"/>
    </location>
</feature>
<dbReference type="GO" id="GO:0003677">
    <property type="term" value="F:DNA binding"/>
    <property type="evidence" value="ECO:0007669"/>
    <property type="project" value="InterPro"/>
</dbReference>
<dbReference type="EC" id="2.1.1.-" evidence="3"/>
<keyword evidence="2 6" id="KW-0808">Transferase</keyword>
<comment type="similarity">
    <text evidence="3">Belongs to the N(4)/N(6)-methyltransferase family.</text>
</comment>
<dbReference type="InterPro" id="IPR001091">
    <property type="entry name" value="RM_Methyltransferase"/>
</dbReference>
<dbReference type="Proteomes" id="UP000325161">
    <property type="component" value="Chromosome"/>
</dbReference>
<dbReference type="EMBL" id="CP043046">
    <property type="protein sequence ID" value="QEI06535.1"/>
    <property type="molecule type" value="Genomic_DNA"/>
</dbReference>
<evidence type="ECO:0000313" key="7">
    <source>
        <dbReference type="Proteomes" id="UP000325161"/>
    </source>
</evidence>
<dbReference type="PRINTS" id="PR00508">
    <property type="entry name" value="S21N4MTFRASE"/>
</dbReference>